<dbReference type="PROSITE" id="PS50157">
    <property type="entry name" value="ZINC_FINGER_C2H2_2"/>
    <property type="match status" value="1"/>
</dbReference>
<dbReference type="PRINTS" id="PR00625">
    <property type="entry name" value="JDOMAIN"/>
</dbReference>
<evidence type="ECO:0000313" key="8">
    <source>
        <dbReference type="EMBL" id="OJJ43328.1"/>
    </source>
</evidence>
<proteinExistence type="predicted"/>
<keyword evidence="9" id="KW-1185">Reference proteome</keyword>
<dbReference type="OrthoDB" id="5894at2759"/>
<accession>A0A1L9S835</accession>
<dbReference type="GeneID" id="34616424"/>
<evidence type="ECO:0000256" key="5">
    <source>
        <dbReference type="SAM" id="MobiDB-lite"/>
    </source>
</evidence>
<dbReference type="PANTHER" id="PTHR44029:SF1">
    <property type="entry name" value="DNAJ HOMOLOG SUBFAMILY C MEMBER 21"/>
    <property type="match status" value="1"/>
</dbReference>
<keyword evidence="1" id="KW-0479">Metal-binding</keyword>
<dbReference type="GO" id="GO:0003676">
    <property type="term" value="F:nucleic acid binding"/>
    <property type="evidence" value="ECO:0007669"/>
    <property type="project" value="InterPro"/>
</dbReference>
<evidence type="ECO:0000256" key="2">
    <source>
        <dbReference type="ARBA" id="ARBA00022771"/>
    </source>
</evidence>
<evidence type="ECO:0000313" key="9">
    <source>
        <dbReference type="Proteomes" id="UP000184188"/>
    </source>
</evidence>
<dbReference type="GO" id="GO:0005737">
    <property type="term" value="C:cytoplasm"/>
    <property type="evidence" value="ECO:0007669"/>
    <property type="project" value="TreeGrafter"/>
</dbReference>
<dbReference type="InterPro" id="IPR054076">
    <property type="entry name" value="ZUO1-like_ZHD"/>
</dbReference>
<dbReference type="EMBL" id="KV878352">
    <property type="protein sequence ID" value="OJJ43328.1"/>
    <property type="molecule type" value="Genomic_DNA"/>
</dbReference>
<name>A0A1L9S835_9EURO</name>
<sequence>MGQSYSKSDEPCSESSSGHIDRKPDYYELLGVDRTASPDEIKKAYKRKALELHPDRNYGNVDASTKLFAEIQSAYEVLSDDQERAWYDSHSDAFLGENGEPSEVPFAYNNMRMTTASDIMNIFSKYSPGMEFSDSSDGFYGGLREIFDQLALEERLACQWENAQSVDLPTFGNSTDSFDEVVRPFYVIWSGFSTRKSFAWKDIYRYSEAPDRRVRRLMEKKNKSSREEAIREFNEAVRSLVGFVKKRDPRYKAGTKTEAQRQEALRQSTAAQAARSRAANQAKLREHVIPDWAKSEDPGEISSNQSSESEVEHFECVVCRKTFKSQKQFEAHERSKKHVKALKQLRWEMMQEDKQLKLNVDDN</sequence>
<dbReference type="GO" id="GO:0008270">
    <property type="term" value="F:zinc ion binding"/>
    <property type="evidence" value="ECO:0007669"/>
    <property type="project" value="UniProtKB-KW"/>
</dbReference>
<keyword evidence="3" id="KW-0862">Zinc</keyword>
<evidence type="ECO:0000259" key="7">
    <source>
        <dbReference type="PROSITE" id="PS50157"/>
    </source>
</evidence>
<evidence type="ECO:0000259" key="6">
    <source>
        <dbReference type="PROSITE" id="PS50076"/>
    </source>
</evidence>
<dbReference type="Gene3D" id="1.10.287.110">
    <property type="entry name" value="DnaJ domain"/>
    <property type="match status" value="1"/>
</dbReference>
<dbReference type="InterPro" id="IPR036236">
    <property type="entry name" value="Znf_C2H2_sf"/>
</dbReference>
<dbReference type="AlphaFoldDB" id="A0A1L9S835"/>
<dbReference type="InterPro" id="IPR001623">
    <property type="entry name" value="DnaJ_domain"/>
</dbReference>
<evidence type="ECO:0000256" key="3">
    <source>
        <dbReference type="ARBA" id="ARBA00022833"/>
    </source>
</evidence>
<dbReference type="PANTHER" id="PTHR44029">
    <property type="entry name" value="DNAJ HOMOLOG SUBFAMILY C MEMBER 21"/>
    <property type="match status" value="1"/>
</dbReference>
<dbReference type="PROSITE" id="PS00636">
    <property type="entry name" value="DNAJ_1"/>
    <property type="match status" value="1"/>
</dbReference>
<feature type="domain" description="J" evidence="6">
    <location>
        <begin position="25"/>
        <end position="91"/>
    </location>
</feature>
<dbReference type="RefSeq" id="XP_022577838.1">
    <property type="nucleotide sequence ID" value="XM_022729960.1"/>
</dbReference>
<dbReference type="SMART" id="SM00271">
    <property type="entry name" value="DnaJ"/>
    <property type="match status" value="1"/>
</dbReference>
<evidence type="ECO:0000256" key="1">
    <source>
        <dbReference type="ARBA" id="ARBA00022723"/>
    </source>
</evidence>
<feature type="domain" description="C2H2-type" evidence="7">
    <location>
        <begin position="314"/>
        <end position="338"/>
    </location>
</feature>
<organism evidence="8 9">
    <name type="scientific">Penicilliopsis zonata CBS 506.65</name>
    <dbReference type="NCBI Taxonomy" id="1073090"/>
    <lineage>
        <taxon>Eukaryota</taxon>
        <taxon>Fungi</taxon>
        <taxon>Dikarya</taxon>
        <taxon>Ascomycota</taxon>
        <taxon>Pezizomycotina</taxon>
        <taxon>Eurotiomycetes</taxon>
        <taxon>Eurotiomycetidae</taxon>
        <taxon>Eurotiales</taxon>
        <taxon>Aspergillaceae</taxon>
        <taxon>Penicilliopsis</taxon>
    </lineage>
</organism>
<dbReference type="SUPFAM" id="SSF46565">
    <property type="entry name" value="Chaperone J-domain"/>
    <property type="match status" value="1"/>
</dbReference>
<dbReference type="SUPFAM" id="SSF57667">
    <property type="entry name" value="beta-beta-alpha zinc fingers"/>
    <property type="match status" value="1"/>
</dbReference>
<dbReference type="STRING" id="1073090.A0A1L9S835"/>
<dbReference type="VEuPathDB" id="FungiDB:ASPZODRAFT_74335"/>
<dbReference type="InterPro" id="IPR036869">
    <property type="entry name" value="J_dom_sf"/>
</dbReference>
<dbReference type="CDD" id="cd06257">
    <property type="entry name" value="DnaJ"/>
    <property type="match status" value="1"/>
</dbReference>
<dbReference type="SMART" id="SM00451">
    <property type="entry name" value="ZnF_U1"/>
    <property type="match status" value="1"/>
</dbReference>
<dbReference type="Proteomes" id="UP000184188">
    <property type="component" value="Unassembled WGS sequence"/>
</dbReference>
<evidence type="ECO:0000256" key="4">
    <source>
        <dbReference type="PROSITE-ProRule" id="PRU00042"/>
    </source>
</evidence>
<protein>
    <recommendedName>
        <fullName evidence="10">J domain-containing protein</fullName>
    </recommendedName>
</protein>
<gene>
    <name evidence="8" type="ORF">ASPZODRAFT_74335</name>
</gene>
<keyword evidence="2 4" id="KW-0863">Zinc-finger</keyword>
<reference evidence="9" key="1">
    <citation type="journal article" date="2017" name="Genome Biol.">
        <title>Comparative genomics reveals high biological diversity and specific adaptations in the industrially and medically important fungal genus Aspergillus.</title>
        <authorList>
            <person name="de Vries R.P."/>
            <person name="Riley R."/>
            <person name="Wiebenga A."/>
            <person name="Aguilar-Osorio G."/>
            <person name="Amillis S."/>
            <person name="Uchima C.A."/>
            <person name="Anderluh G."/>
            <person name="Asadollahi M."/>
            <person name="Askin M."/>
            <person name="Barry K."/>
            <person name="Battaglia E."/>
            <person name="Bayram O."/>
            <person name="Benocci T."/>
            <person name="Braus-Stromeyer S.A."/>
            <person name="Caldana C."/>
            <person name="Canovas D."/>
            <person name="Cerqueira G.C."/>
            <person name="Chen F."/>
            <person name="Chen W."/>
            <person name="Choi C."/>
            <person name="Clum A."/>
            <person name="Dos Santos R.A."/>
            <person name="Damasio A.R."/>
            <person name="Diallinas G."/>
            <person name="Emri T."/>
            <person name="Fekete E."/>
            <person name="Flipphi M."/>
            <person name="Freyberg S."/>
            <person name="Gallo A."/>
            <person name="Gournas C."/>
            <person name="Habgood R."/>
            <person name="Hainaut M."/>
            <person name="Harispe M.L."/>
            <person name="Henrissat B."/>
            <person name="Hilden K.S."/>
            <person name="Hope R."/>
            <person name="Hossain A."/>
            <person name="Karabika E."/>
            <person name="Karaffa L."/>
            <person name="Karanyi Z."/>
            <person name="Krasevec N."/>
            <person name="Kuo A."/>
            <person name="Kusch H."/>
            <person name="LaButti K."/>
            <person name="Lagendijk E.L."/>
            <person name="Lapidus A."/>
            <person name="Levasseur A."/>
            <person name="Lindquist E."/>
            <person name="Lipzen A."/>
            <person name="Logrieco A.F."/>
            <person name="MacCabe A."/>
            <person name="Maekelae M.R."/>
            <person name="Malavazi I."/>
            <person name="Melin P."/>
            <person name="Meyer V."/>
            <person name="Mielnichuk N."/>
            <person name="Miskei M."/>
            <person name="Molnar A.P."/>
            <person name="Mule G."/>
            <person name="Ngan C.Y."/>
            <person name="Orejas M."/>
            <person name="Orosz E."/>
            <person name="Ouedraogo J.P."/>
            <person name="Overkamp K.M."/>
            <person name="Park H.-S."/>
            <person name="Perrone G."/>
            <person name="Piumi F."/>
            <person name="Punt P.J."/>
            <person name="Ram A.F."/>
            <person name="Ramon A."/>
            <person name="Rauscher S."/>
            <person name="Record E."/>
            <person name="Riano-Pachon D.M."/>
            <person name="Robert V."/>
            <person name="Roehrig J."/>
            <person name="Ruller R."/>
            <person name="Salamov A."/>
            <person name="Salih N.S."/>
            <person name="Samson R.A."/>
            <person name="Sandor E."/>
            <person name="Sanguinetti M."/>
            <person name="Schuetze T."/>
            <person name="Sepcic K."/>
            <person name="Shelest E."/>
            <person name="Sherlock G."/>
            <person name="Sophianopoulou V."/>
            <person name="Squina F.M."/>
            <person name="Sun H."/>
            <person name="Susca A."/>
            <person name="Todd R.B."/>
            <person name="Tsang A."/>
            <person name="Unkles S.E."/>
            <person name="van de Wiele N."/>
            <person name="van Rossen-Uffink D."/>
            <person name="Oliveira J.V."/>
            <person name="Vesth T.C."/>
            <person name="Visser J."/>
            <person name="Yu J.-H."/>
            <person name="Zhou M."/>
            <person name="Andersen M.R."/>
            <person name="Archer D.B."/>
            <person name="Baker S.E."/>
            <person name="Benoit I."/>
            <person name="Brakhage A.A."/>
            <person name="Braus G.H."/>
            <person name="Fischer R."/>
            <person name="Frisvad J.C."/>
            <person name="Goldman G.H."/>
            <person name="Houbraken J."/>
            <person name="Oakley B."/>
            <person name="Pocsi I."/>
            <person name="Scazzocchio C."/>
            <person name="Seiboth B."/>
            <person name="vanKuyk P.A."/>
            <person name="Wortman J."/>
            <person name="Dyer P.S."/>
            <person name="Grigoriev I.V."/>
        </authorList>
    </citation>
    <scope>NUCLEOTIDE SEQUENCE [LARGE SCALE GENOMIC DNA]</scope>
    <source>
        <strain evidence="9">CBS 506.65</strain>
    </source>
</reference>
<dbReference type="InterPro" id="IPR003604">
    <property type="entry name" value="Matrin/U1-like-C_Znf_C2H2"/>
</dbReference>
<feature type="region of interest" description="Disordered" evidence="5">
    <location>
        <begin position="1"/>
        <end position="24"/>
    </location>
</feature>
<dbReference type="Pfam" id="PF21884">
    <property type="entry name" value="ZUO1-like_ZHD"/>
    <property type="match status" value="1"/>
</dbReference>
<dbReference type="PROSITE" id="PS00028">
    <property type="entry name" value="ZINC_FINGER_C2H2_1"/>
    <property type="match status" value="1"/>
</dbReference>
<dbReference type="Pfam" id="PF00226">
    <property type="entry name" value="DnaJ"/>
    <property type="match status" value="1"/>
</dbReference>
<evidence type="ECO:0008006" key="10">
    <source>
        <dbReference type="Google" id="ProtNLM"/>
    </source>
</evidence>
<dbReference type="InterPro" id="IPR018253">
    <property type="entry name" value="DnaJ_domain_CS"/>
</dbReference>
<dbReference type="InterPro" id="IPR013087">
    <property type="entry name" value="Znf_C2H2_type"/>
</dbReference>
<dbReference type="InterPro" id="IPR022755">
    <property type="entry name" value="Znf_C2H2_jaz"/>
</dbReference>
<dbReference type="Gene3D" id="3.30.160.60">
    <property type="entry name" value="Classic Zinc Finger"/>
    <property type="match status" value="1"/>
</dbReference>
<dbReference type="InterPro" id="IPR051964">
    <property type="entry name" value="Chaperone_stress_response"/>
</dbReference>
<dbReference type="PROSITE" id="PS50076">
    <property type="entry name" value="DNAJ_2"/>
    <property type="match status" value="1"/>
</dbReference>
<dbReference type="Pfam" id="PF12171">
    <property type="entry name" value="zf-C2H2_jaz"/>
    <property type="match status" value="1"/>
</dbReference>